<dbReference type="EMBL" id="BJVC01000002">
    <property type="protein sequence ID" value="GEL02073.1"/>
    <property type="molecule type" value="Genomic_DNA"/>
</dbReference>
<comment type="caution">
    <text evidence="2">The sequence shown here is derived from an EMBL/GenBank/DDBJ whole genome shotgun (WGS) entry which is preliminary data.</text>
</comment>
<name>A0A511BQG1_9PROT</name>
<evidence type="ECO:0000313" key="2">
    <source>
        <dbReference type="EMBL" id="GEL02073.1"/>
    </source>
</evidence>
<gene>
    <name evidence="2" type="ORF">SSA02_12360</name>
</gene>
<reference evidence="2 3" key="1">
    <citation type="submission" date="2019-07" db="EMBL/GenBank/DDBJ databases">
        <title>Whole genome shotgun sequence of Swaminathania salitolerans NBRC 104436.</title>
        <authorList>
            <person name="Hosoyama A."/>
            <person name="Uohara A."/>
            <person name="Ohji S."/>
            <person name="Ichikawa N."/>
        </authorList>
    </citation>
    <scope>NUCLEOTIDE SEQUENCE [LARGE SCALE GENOMIC DNA]</scope>
    <source>
        <strain evidence="2 3">NBRC 104436</strain>
    </source>
</reference>
<organism evidence="2 3">
    <name type="scientific">Swaminathania salitolerans</name>
    <dbReference type="NCBI Taxonomy" id="182838"/>
    <lineage>
        <taxon>Bacteria</taxon>
        <taxon>Pseudomonadati</taxon>
        <taxon>Pseudomonadota</taxon>
        <taxon>Alphaproteobacteria</taxon>
        <taxon>Acetobacterales</taxon>
        <taxon>Acetobacteraceae</taxon>
        <taxon>Swaminathania</taxon>
    </lineage>
</organism>
<evidence type="ECO:0000313" key="3">
    <source>
        <dbReference type="Proteomes" id="UP000321405"/>
    </source>
</evidence>
<proteinExistence type="predicted"/>
<accession>A0A511BQG1</accession>
<sequence>MDEKGRPANEADQQVFAEPRDLPDPLAIGTDGEIVRHWPAEIGPRLAADDAPVPQGSPQTEEDGFDFW</sequence>
<evidence type="ECO:0000256" key="1">
    <source>
        <dbReference type="SAM" id="MobiDB-lite"/>
    </source>
</evidence>
<keyword evidence="3" id="KW-1185">Reference proteome</keyword>
<dbReference type="Proteomes" id="UP000321405">
    <property type="component" value="Unassembled WGS sequence"/>
</dbReference>
<dbReference type="AlphaFoldDB" id="A0A511BQG1"/>
<feature type="region of interest" description="Disordered" evidence="1">
    <location>
        <begin position="1"/>
        <end position="68"/>
    </location>
</feature>
<protein>
    <submittedName>
        <fullName evidence="2">Uncharacterized protein</fullName>
    </submittedName>
</protein>